<evidence type="ECO:0000256" key="1">
    <source>
        <dbReference type="SAM" id="Phobius"/>
    </source>
</evidence>
<feature type="transmembrane region" description="Helical" evidence="1">
    <location>
        <begin position="53"/>
        <end position="75"/>
    </location>
</feature>
<keyword evidence="1" id="KW-0472">Membrane</keyword>
<keyword evidence="1" id="KW-1133">Transmembrane helix</keyword>
<proteinExistence type="predicted"/>
<feature type="transmembrane region" description="Helical" evidence="1">
    <location>
        <begin position="200"/>
        <end position="221"/>
    </location>
</feature>
<feature type="transmembrane region" description="Helical" evidence="1">
    <location>
        <begin position="163"/>
        <end position="188"/>
    </location>
</feature>
<gene>
    <name evidence="2" type="ORF">CSX00_06365</name>
</gene>
<evidence type="ECO:0000313" key="2">
    <source>
        <dbReference type="EMBL" id="PHU40388.1"/>
    </source>
</evidence>
<dbReference type="Proteomes" id="UP000224317">
    <property type="component" value="Unassembled WGS sequence"/>
</dbReference>
<feature type="transmembrane region" description="Helical" evidence="1">
    <location>
        <begin position="373"/>
        <end position="394"/>
    </location>
</feature>
<keyword evidence="1" id="KW-0812">Transmembrane</keyword>
<name>A0A2G3EAN7_9FIRM</name>
<sequence>MDYILIGVMLLFCFFSYLHGDIFHTGGSSFAYLNGHFWDFYDYNKKYLNVNNYLPTTYVFFALWNIPIRMLGLVTYPTRKVAVGVALWYKLLTIVFFIGTAYYIYKICCELELNKKTAKIAALIFLTNPIAIYSQFIFCQYDIITTFFLVVGFYYWVKECDYKFIGAFAIALTCKYFSLLFFLPLLLIKEKNILKIVYKVLLVCSLFIVETLIYIHSSAFIDGVFGFNAISYIFNLSLDLGYVKISVVILLFALLCGYCYFSEKDNYNELAISTLNFVTFIAFGLSFWHPQWLLIAVPFWTLGTVFSKNKELYLLLDIFLMIFYIGFAIKSFGAGVSEGLLKNLAWKWILGDVSRISGNFTMSSFILGIDKNFLFSCFASILAVYVFFKTPSFFNKGTDVNLEAPSIAWLMRARWMVVLVIFIIPSLITLYINYSEPSDILGFSNKNIKYIGGMCDGVYYDQKIVLDDAYDVSSISIYTGTYDRENDCTLICELFDCDDEKLLSKEIDAKKLANNSYTKISFDDIRIEPGEYTIRFYCKGVLGDLSNTISLAMADSPKDGKVYAIIGGERQKYNLVLTLNGESVDD</sequence>
<dbReference type="EMBL" id="PDYH01000020">
    <property type="protein sequence ID" value="PHU40388.1"/>
    <property type="molecule type" value="Genomic_DNA"/>
</dbReference>
<feature type="transmembrane region" description="Helical" evidence="1">
    <location>
        <begin position="415"/>
        <end position="434"/>
    </location>
</feature>
<organism evidence="2 3">
    <name type="scientific">Pseudobutyrivibrio ruminis</name>
    <dbReference type="NCBI Taxonomy" id="46206"/>
    <lineage>
        <taxon>Bacteria</taxon>
        <taxon>Bacillati</taxon>
        <taxon>Bacillota</taxon>
        <taxon>Clostridia</taxon>
        <taxon>Lachnospirales</taxon>
        <taxon>Lachnospiraceae</taxon>
        <taxon>Pseudobutyrivibrio</taxon>
    </lineage>
</organism>
<feature type="transmembrane region" description="Helical" evidence="1">
    <location>
        <begin position="241"/>
        <end position="261"/>
    </location>
</feature>
<comment type="caution">
    <text evidence="2">The sequence shown here is derived from an EMBL/GenBank/DDBJ whole genome shotgun (WGS) entry which is preliminary data.</text>
</comment>
<feature type="transmembrane region" description="Helical" evidence="1">
    <location>
        <begin position="117"/>
        <end position="134"/>
    </location>
</feature>
<accession>A0A2G3EAN7</accession>
<dbReference type="AlphaFoldDB" id="A0A2G3EAN7"/>
<keyword evidence="3" id="KW-1185">Reference proteome</keyword>
<protein>
    <submittedName>
        <fullName evidence="2">Uncharacterized protein</fullName>
    </submittedName>
</protein>
<feature type="transmembrane region" description="Helical" evidence="1">
    <location>
        <begin position="87"/>
        <end position="105"/>
    </location>
</feature>
<evidence type="ECO:0000313" key="3">
    <source>
        <dbReference type="Proteomes" id="UP000224317"/>
    </source>
</evidence>
<feature type="transmembrane region" description="Helical" evidence="1">
    <location>
        <begin position="273"/>
        <end position="300"/>
    </location>
</feature>
<reference evidence="2" key="1">
    <citation type="submission" date="2017-10" db="EMBL/GenBank/DDBJ databases">
        <title>Resolving the taxonomy of Roseburia spp., Eubacterium rectale and Agathobacter spp. through phylogenomic analysis.</title>
        <authorList>
            <person name="Sheridan P.O."/>
            <person name="Walker A.W."/>
            <person name="Duncan S.H."/>
            <person name="Scott K.P."/>
            <person name="Toole P.W.O."/>
            <person name="Luis P."/>
            <person name="Flint H.J."/>
        </authorList>
    </citation>
    <scope>NUCLEOTIDE SEQUENCE [LARGE SCALE GENOMIC DNA]</scope>
    <source>
        <strain evidence="2">JK10</strain>
    </source>
</reference>
<feature type="transmembrane region" description="Helical" evidence="1">
    <location>
        <begin position="312"/>
        <end position="332"/>
    </location>
</feature>